<keyword evidence="1" id="KW-0812">Transmembrane</keyword>
<name>A0A8D8FWB1_CULPI</name>
<sequence length="100" mass="11770">MIFRFSYFLILMHLFVLFCFCLFPFSCRVWACGWRTIAPRQPLWSDIITLETTATTLETLMSLRFTKVTVSIFYSVYILLTSLSLQSMDYIIKRQCGKGK</sequence>
<feature type="transmembrane region" description="Helical" evidence="1">
    <location>
        <begin position="72"/>
        <end position="92"/>
    </location>
</feature>
<reference evidence="2" key="1">
    <citation type="submission" date="2021-05" db="EMBL/GenBank/DDBJ databases">
        <authorList>
            <person name="Alioto T."/>
            <person name="Alioto T."/>
            <person name="Gomez Garrido J."/>
        </authorList>
    </citation>
    <scope>NUCLEOTIDE SEQUENCE</scope>
</reference>
<dbReference type="EMBL" id="HBUE01199373">
    <property type="protein sequence ID" value="CAG6528880.1"/>
    <property type="molecule type" value="Transcribed_RNA"/>
</dbReference>
<organism evidence="2">
    <name type="scientific">Culex pipiens</name>
    <name type="common">House mosquito</name>
    <dbReference type="NCBI Taxonomy" id="7175"/>
    <lineage>
        <taxon>Eukaryota</taxon>
        <taxon>Metazoa</taxon>
        <taxon>Ecdysozoa</taxon>
        <taxon>Arthropoda</taxon>
        <taxon>Hexapoda</taxon>
        <taxon>Insecta</taxon>
        <taxon>Pterygota</taxon>
        <taxon>Neoptera</taxon>
        <taxon>Endopterygota</taxon>
        <taxon>Diptera</taxon>
        <taxon>Nematocera</taxon>
        <taxon>Culicoidea</taxon>
        <taxon>Culicidae</taxon>
        <taxon>Culicinae</taxon>
        <taxon>Culicini</taxon>
        <taxon>Culex</taxon>
        <taxon>Culex</taxon>
    </lineage>
</organism>
<keyword evidence="1" id="KW-0472">Membrane</keyword>
<protein>
    <submittedName>
        <fullName evidence="2">(northern house mosquito) hypothetical protein</fullName>
    </submittedName>
</protein>
<dbReference type="EMBL" id="HBUE01102346">
    <property type="protein sequence ID" value="CAG6486011.1"/>
    <property type="molecule type" value="Transcribed_RNA"/>
</dbReference>
<dbReference type="EMBL" id="HBUE01235238">
    <property type="protein sequence ID" value="CAG6546851.1"/>
    <property type="molecule type" value="Transcribed_RNA"/>
</dbReference>
<dbReference type="AlphaFoldDB" id="A0A8D8FWB1"/>
<evidence type="ECO:0000313" key="2">
    <source>
        <dbReference type="EMBL" id="CAG6486011.1"/>
    </source>
</evidence>
<keyword evidence="1" id="KW-1133">Transmembrane helix</keyword>
<accession>A0A8D8FWB1</accession>
<evidence type="ECO:0000256" key="1">
    <source>
        <dbReference type="SAM" id="Phobius"/>
    </source>
</evidence>
<proteinExistence type="predicted"/>
<dbReference type="EMBL" id="HBUE01305525">
    <property type="protein sequence ID" value="CAG6580661.1"/>
    <property type="molecule type" value="Transcribed_RNA"/>
</dbReference>
<dbReference type="EMBL" id="HBUE01342149">
    <property type="protein sequence ID" value="CAG6599034.1"/>
    <property type="molecule type" value="Transcribed_RNA"/>
</dbReference>